<dbReference type="PANTHER" id="PTHR46890">
    <property type="entry name" value="NON-LTR RETROLELEMENT REVERSE TRANSCRIPTASE-LIKE PROTEIN-RELATED"/>
    <property type="match status" value="1"/>
</dbReference>
<accession>A0A6L2NER2</accession>
<evidence type="ECO:0000313" key="1">
    <source>
        <dbReference type="EMBL" id="GEU84746.1"/>
    </source>
</evidence>
<gene>
    <name evidence="1" type="ORF">Tci_056724</name>
</gene>
<proteinExistence type="predicted"/>
<evidence type="ECO:0008006" key="2">
    <source>
        <dbReference type="Google" id="ProtNLM"/>
    </source>
</evidence>
<reference evidence="1" key="1">
    <citation type="journal article" date="2019" name="Sci. Rep.">
        <title>Draft genome of Tanacetum cinerariifolium, the natural source of mosquito coil.</title>
        <authorList>
            <person name="Yamashiro T."/>
            <person name="Shiraishi A."/>
            <person name="Satake H."/>
            <person name="Nakayama K."/>
        </authorList>
    </citation>
    <scope>NUCLEOTIDE SEQUENCE</scope>
</reference>
<comment type="caution">
    <text evidence="1">The sequence shown here is derived from an EMBL/GenBank/DDBJ whole genome shotgun (WGS) entry which is preliminary data.</text>
</comment>
<dbReference type="AlphaFoldDB" id="A0A6L2NER2"/>
<dbReference type="InterPro" id="IPR052343">
    <property type="entry name" value="Retrotransposon-Effector_Assoc"/>
</dbReference>
<sequence>MESSLYKGEELRRDVAARMALLKGQDAGNVNMSRVNENVAIKNSGNASQEDVSITKVAPTSFGEFSIMNPSSEPVGNNEENTWSFNHVGLKSNSTKLSSFGAKNPKTCESIWSSGGKSFVVNDCPPTMNYEAKGFQVGKELSYQPRVLNASSNGGGTHGEESFKDGWYKHSNEGASFANKNTLSDRQKTKDVRDTGAMKMSDISTPNLFAASGLMQNRPWVLLGDFNVALNLEDHSSGGYEPNAAMHDFKECVQAMEVSDFNDDFLGSFGIFHPYRILDHSPCVLRIPTGFAMYRVVKRLKVLKSPFHKLLHDHGNLHEWVNKIRLKLDEAQKAIDRYPLSSTLREEHAHYLLAFKEAQLDEERFLKPKAKVEWLKSGNSSTAYFHRIVKSKCARNMIEMFLGTEGISNPLDDHDLFIRVLDTDRADYMVCKVTDDEVKCAIFSMGDDRASGPDGFTVAFFKKAWDVVGGDITCAIWDFFFSNVRIDNRVKEGLGDIVSINHSAFVPGHMIFDNILLTQ</sequence>
<protein>
    <recommendedName>
        <fullName evidence="2">RNA-directed DNA polymerase, eukaryota, reverse transcriptase zinc-binding domain protein</fullName>
    </recommendedName>
</protein>
<name>A0A6L2NER2_TANCI</name>
<dbReference type="EMBL" id="BKCJ010008961">
    <property type="protein sequence ID" value="GEU84746.1"/>
    <property type="molecule type" value="Genomic_DNA"/>
</dbReference>
<dbReference type="PANTHER" id="PTHR46890:SF48">
    <property type="entry name" value="RNA-DIRECTED DNA POLYMERASE"/>
    <property type="match status" value="1"/>
</dbReference>
<organism evidence="1">
    <name type="scientific">Tanacetum cinerariifolium</name>
    <name type="common">Dalmatian daisy</name>
    <name type="synonym">Chrysanthemum cinerariifolium</name>
    <dbReference type="NCBI Taxonomy" id="118510"/>
    <lineage>
        <taxon>Eukaryota</taxon>
        <taxon>Viridiplantae</taxon>
        <taxon>Streptophyta</taxon>
        <taxon>Embryophyta</taxon>
        <taxon>Tracheophyta</taxon>
        <taxon>Spermatophyta</taxon>
        <taxon>Magnoliopsida</taxon>
        <taxon>eudicotyledons</taxon>
        <taxon>Gunneridae</taxon>
        <taxon>Pentapetalae</taxon>
        <taxon>asterids</taxon>
        <taxon>campanulids</taxon>
        <taxon>Asterales</taxon>
        <taxon>Asteraceae</taxon>
        <taxon>Asteroideae</taxon>
        <taxon>Anthemideae</taxon>
        <taxon>Anthemidinae</taxon>
        <taxon>Tanacetum</taxon>
    </lineage>
</organism>